<evidence type="ECO:0000313" key="2">
    <source>
        <dbReference type="EMBL" id="MBC9984301.1"/>
    </source>
</evidence>
<dbReference type="InterPro" id="IPR043504">
    <property type="entry name" value="Peptidase_S1_PA_chymotrypsin"/>
</dbReference>
<keyword evidence="3" id="KW-1185">Reference proteome</keyword>
<dbReference type="PROSITE" id="PS50240">
    <property type="entry name" value="TRYPSIN_DOM"/>
    <property type="match status" value="1"/>
</dbReference>
<evidence type="ECO:0000313" key="3">
    <source>
        <dbReference type="Proteomes" id="UP000639516"/>
    </source>
</evidence>
<dbReference type="SMART" id="SM00020">
    <property type="entry name" value="Tryp_SPc"/>
    <property type="match status" value="1"/>
</dbReference>
<dbReference type="InterPro" id="IPR018114">
    <property type="entry name" value="TRYPSIN_HIS"/>
</dbReference>
<name>A0ABR7UL21_9BRAD</name>
<evidence type="ECO:0000259" key="1">
    <source>
        <dbReference type="PROSITE" id="PS50240"/>
    </source>
</evidence>
<gene>
    <name evidence="2" type="ORF">HA482_39620</name>
</gene>
<dbReference type="EMBL" id="JAATTO010000105">
    <property type="protein sequence ID" value="MBC9984301.1"/>
    <property type="molecule type" value="Genomic_DNA"/>
</dbReference>
<dbReference type="InterPro" id="IPR009003">
    <property type="entry name" value="Peptidase_S1_PA"/>
</dbReference>
<dbReference type="SUPFAM" id="SSF50494">
    <property type="entry name" value="Trypsin-like serine proteases"/>
    <property type="match status" value="1"/>
</dbReference>
<dbReference type="PROSITE" id="PS00134">
    <property type="entry name" value="TRYPSIN_HIS"/>
    <property type="match status" value="1"/>
</dbReference>
<dbReference type="InterPro" id="IPR001254">
    <property type="entry name" value="Trypsin_dom"/>
</dbReference>
<dbReference type="Pfam" id="PF00089">
    <property type="entry name" value="Trypsin"/>
    <property type="match status" value="1"/>
</dbReference>
<sequence>MVALSAQPKADELVMVGSANSAGGTVQIDGGAKQDTKNWPATLKYLVAGKFTCTSTIVGEHSVITAAHCLPDGTTARVEIGDKKFNLTCTLHPHFNRDTLEFDVALCFSKDPFPNTIGYENLDVKVTRVSVGSILFLLGYGCRDVNSQVDFGQLYGGSATVFQLAPSPGTHIRTHDGVVICPGDSGGSAYVLASQDQPVSPRSIIGINSGYAALTRVSAITPLTGDIAEFIRDWADDRKTTICGIHSNVLYCHDRFVP</sequence>
<proteinExistence type="predicted"/>
<reference evidence="2 3" key="1">
    <citation type="journal article" date="2020" name="Arch. Microbiol.">
        <title>Bradyrhizobium campsiandrae sp. nov., a nitrogen-fixing bacterial strain isolated from a native leguminous tree from the Amazon adapted to flooded conditions.</title>
        <authorList>
            <person name="Cabral Michel D."/>
            <person name="Martins da Costa E."/>
            <person name="Azarias Guimaraes A."/>
            <person name="Soares de Carvalho T."/>
            <person name="Santos de Castro Caputo P."/>
            <person name="Willems A."/>
            <person name="de Souza Moreira F.M."/>
        </authorList>
    </citation>
    <scope>NUCLEOTIDE SEQUENCE [LARGE SCALE GENOMIC DNA]</scope>
    <source>
        <strain evidence="3">INPA 384B</strain>
    </source>
</reference>
<dbReference type="Gene3D" id="2.40.10.10">
    <property type="entry name" value="Trypsin-like serine proteases"/>
    <property type="match status" value="1"/>
</dbReference>
<comment type="caution">
    <text evidence="2">The sequence shown here is derived from an EMBL/GenBank/DDBJ whole genome shotgun (WGS) entry which is preliminary data.</text>
</comment>
<accession>A0ABR7UL21</accession>
<dbReference type="Proteomes" id="UP000639516">
    <property type="component" value="Unassembled WGS sequence"/>
</dbReference>
<protein>
    <submittedName>
        <fullName evidence="2">Trypsin-like serine protease</fullName>
    </submittedName>
</protein>
<feature type="domain" description="Peptidase S1" evidence="1">
    <location>
        <begin position="28"/>
        <end position="240"/>
    </location>
</feature>
<organism evidence="2 3">
    <name type="scientific">Bradyrhizobium campsiandrae</name>
    <dbReference type="NCBI Taxonomy" id="1729892"/>
    <lineage>
        <taxon>Bacteria</taxon>
        <taxon>Pseudomonadati</taxon>
        <taxon>Pseudomonadota</taxon>
        <taxon>Alphaproteobacteria</taxon>
        <taxon>Hyphomicrobiales</taxon>
        <taxon>Nitrobacteraceae</taxon>
        <taxon>Bradyrhizobium</taxon>
    </lineage>
</organism>